<dbReference type="InterPro" id="IPR050595">
    <property type="entry name" value="Bact_response_regulator"/>
</dbReference>
<keyword evidence="1 2" id="KW-0597">Phosphoprotein</keyword>
<evidence type="ECO:0000313" key="5">
    <source>
        <dbReference type="EMBL" id="NQS77345.1"/>
    </source>
</evidence>
<protein>
    <submittedName>
        <fullName evidence="5">Response regulator</fullName>
    </submittedName>
</protein>
<evidence type="ECO:0000313" key="6">
    <source>
        <dbReference type="Proteomes" id="UP000737555"/>
    </source>
</evidence>
<organism evidence="5 6">
    <name type="scientific">Methanoculleus bourgensis</name>
    <dbReference type="NCBI Taxonomy" id="83986"/>
    <lineage>
        <taxon>Archaea</taxon>
        <taxon>Methanobacteriati</taxon>
        <taxon>Methanobacteriota</taxon>
        <taxon>Stenosarchaea group</taxon>
        <taxon>Methanomicrobia</taxon>
        <taxon>Methanomicrobiales</taxon>
        <taxon>Methanomicrobiaceae</taxon>
        <taxon>Methanoculleus</taxon>
    </lineage>
</organism>
<sequence length="142" mass="16171">MGNKIMVVDDDLPTLEVMDLLLRKINREPLLVHDGWDALRMIKKEKPALIILDVMMSPIDGWQFLEELRRNEDLRDIPVLLFTAKHVWPEEYSRYAEDIVGVLEKPISLAELRAALERALPSDSSPPAGGGKARARSEAWSR</sequence>
<gene>
    <name evidence="5" type="ORF">HQQ74_01285</name>
</gene>
<feature type="modified residue" description="4-aspartylphosphate" evidence="2">
    <location>
        <position position="53"/>
    </location>
</feature>
<accession>A0A8T7H3T1</accession>
<dbReference type="SUPFAM" id="SSF52172">
    <property type="entry name" value="CheY-like"/>
    <property type="match status" value="1"/>
</dbReference>
<reference evidence="5" key="1">
    <citation type="submission" date="2020-05" db="EMBL/GenBank/DDBJ databases">
        <title>The first insight into the ecology of ammonia-tolerant syntrophic propionate oxidizing bacteria.</title>
        <authorList>
            <person name="Singh A."/>
            <person name="Schnurer A."/>
            <person name="Westerholm M."/>
        </authorList>
    </citation>
    <scope>NUCLEOTIDE SEQUENCE</scope>
    <source>
        <strain evidence="5">MAG54</strain>
    </source>
</reference>
<dbReference type="PANTHER" id="PTHR44591">
    <property type="entry name" value="STRESS RESPONSE REGULATOR PROTEIN 1"/>
    <property type="match status" value="1"/>
</dbReference>
<evidence type="ECO:0000259" key="4">
    <source>
        <dbReference type="PROSITE" id="PS50110"/>
    </source>
</evidence>
<dbReference type="Pfam" id="PF00072">
    <property type="entry name" value="Response_reg"/>
    <property type="match status" value="1"/>
</dbReference>
<dbReference type="PANTHER" id="PTHR44591:SF3">
    <property type="entry name" value="RESPONSE REGULATORY DOMAIN-CONTAINING PROTEIN"/>
    <property type="match status" value="1"/>
</dbReference>
<feature type="region of interest" description="Disordered" evidence="3">
    <location>
        <begin position="120"/>
        <end position="142"/>
    </location>
</feature>
<comment type="caution">
    <text evidence="5">The sequence shown here is derived from an EMBL/GenBank/DDBJ whole genome shotgun (WGS) entry which is preliminary data.</text>
</comment>
<evidence type="ECO:0000256" key="2">
    <source>
        <dbReference type="PROSITE-ProRule" id="PRU00169"/>
    </source>
</evidence>
<feature type="domain" description="Response regulatory" evidence="4">
    <location>
        <begin position="4"/>
        <end position="120"/>
    </location>
</feature>
<evidence type="ECO:0000256" key="3">
    <source>
        <dbReference type="SAM" id="MobiDB-lite"/>
    </source>
</evidence>
<dbReference type="AlphaFoldDB" id="A0A8T7H3T1"/>
<proteinExistence type="predicted"/>
<dbReference type="Gene3D" id="3.40.50.2300">
    <property type="match status" value="1"/>
</dbReference>
<dbReference type="PROSITE" id="PS50110">
    <property type="entry name" value="RESPONSE_REGULATORY"/>
    <property type="match status" value="1"/>
</dbReference>
<dbReference type="EMBL" id="JABMJE010000009">
    <property type="protein sequence ID" value="NQS77345.1"/>
    <property type="molecule type" value="Genomic_DNA"/>
</dbReference>
<evidence type="ECO:0000256" key="1">
    <source>
        <dbReference type="ARBA" id="ARBA00022553"/>
    </source>
</evidence>
<dbReference type="InterPro" id="IPR001789">
    <property type="entry name" value="Sig_transdc_resp-reg_receiver"/>
</dbReference>
<dbReference type="GO" id="GO:0000160">
    <property type="term" value="P:phosphorelay signal transduction system"/>
    <property type="evidence" value="ECO:0007669"/>
    <property type="project" value="InterPro"/>
</dbReference>
<dbReference type="Proteomes" id="UP000737555">
    <property type="component" value="Unassembled WGS sequence"/>
</dbReference>
<name>A0A8T7H3T1_9EURY</name>
<dbReference type="SMART" id="SM00448">
    <property type="entry name" value="REC"/>
    <property type="match status" value="1"/>
</dbReference>
<dbReference type="InterPro" id="IPR011006">
    <property type="entry name" value="CheY-like_superfamily"/>
</dbReference>